<dbReference type="GO" id="GO:0046872">
    <property type="term" value="F:metal ion binding"/>
    <property type="evidence" value="ECO:0007669"/>
    <property type="project" value="UniProtKB-KW"/>
</dbReference>
<dbReference type="EC" id="6.3.2.17" evidence="7"/>
<evidence type="ECO:0000256" key="9">
    <source>
        <dbReference type="ARBA" id="ARBA00022598"/>
    </source>
</evidence>
<dbReference type="GO" id="GO:0046656">
    <property type="term" value="P:folic acid biosynthetic process"/>
    <property type="evidence" value="ECO:0007669"/>
    <property type="project" value="UniProtKB-KW"/>
</dbReference>
<dbReference type="FunCoup" id="A0A140LA17">
    <property type="interactions" value="417"/>
</dbReference>
<evidence type="ECO:0000256" key="11">
    <source>
        <dbReference type="ARBA" id="ARBA00022741"/>
    </source>
</evidence>
<dbReference type="OrthoDB" id="9809356at2"/>
<comment type="caution">
    <text evidence="21">The sequence shown here is derived from an EMBL/GenBank/DDBJ whole genome shotgun (WGS) entry which is preliminary data.</text>
</comment>
<dbReference type="InterPro" id="IPR036565">
    <property type="entry name" value="Mur-like_cat_sf"/>
</dbReference>
<keyword evidence="9 18" id="KW-0436">Ligase</keyword>
<keyword evidence="12 18" id="KW-0067">ATP-binding</keyword>
<feature type="domain" description="Mur ligase central" evidence="20">
    <location>
        <begin position="45"/>
        <end position="271"/>
    </location>
</feature>
<reference evidence="21 22" key="1">
    <citation type="submission" date="2015-12" db="EMBL/GenBank/DDBJ databases">
        <title>Draft genome sequnece of Fervidicola ferrireducens strain Y170.</title>
        <authorList>
            <person name="Patel B.K."/>
        </authorList>
    </citation>
    <scope>NUCLEOTIDE SEQUENCE [LARGE SCALE GENOMIC DNA]</scope>
    <source>
        <strain evidence="21 22">Y170</strain>
    </source>
</reference>
<dbReference type="Gene3D" id="3.90.190.20">
    <property type="entry name" value="Mur ligase, C-terminal domain"/>
    <property type="match status" value="1"/>
</dbReference>
<accession>A0A140LA17</accession>
<evidence type="ECO:0000313" key="21">
    <source>
        <dbReference type="EMBL" id="KXG77392.1"/>
    </source>
</evidence>
<keyword evidence="22" id="KW-1185">Reference proteome</keyword>
<dbReference type="PANTHER" id="PTHR11136:SF0">
    <property type="entry name" value="DIHYDROFOLATE SYNTHETASE-RELATED"/>
    <property type="match status" value="1"/>
</dbReference>
<evidence type="ECO:0000256" key="2">
    <source>
        <dbReference type="ARBA" id="ARBA00004799"/>
    </source>
</evidence>
<comment type="subunit">
    <text evidence="5">Monomer.</text>
</comment>
<evidence type="ECO:0000256" key="7">
    <source>
        <dbReference type="ARBA" id="ARBA00013025"/>
    </source>
</evidence>
<dbReference type="Proteomes" id="UP000070427">
    <property type="component" value="Unassembled WGS sequence"/>
</dbReference>
<dbReference type="PATRIC" id="fig|520764.3.peg.1158"/>
<dbReference type="EMBL" id="LOED01000011">
    <property type="protein sequence ID" value="KXG77392.1"/>
    <property type="molecule type" value="Genomic_DNA"/>
</dbReference>
<keyword evidence="11 18" id="KW-0547">Nucleotide-binding</keyword>
<dbReference type="GO" id="GO:0005524">
    <property type="term" value="F:ATP binding"/>
    <property type="evidence" value="ECO:0007669"/>
    <property type="project" value="UniProtKB-KW"/>
</dbReference>
<evidence type="ECO:0000256" key="12">
    <source>
        <dbReference type="ARBA" id="ARBA00022840"/>
    </source>
</evidence>
<protein>
    <recommendedName>
        <fullName evidence="8">Dihydrofolate synthase/folylpolyglutamate synthase</fullName>
        <ecNumber evidence="6">6.3.2.12</ecNumber>
        <ecNumber evidence="7">6.3.2.17</ecNumber>
    </recommendedName>
    <alternativeName>
        <fullName evidence="15">Tetrahydrofolylpolyglutamate synthase</fullName>
    </alternativeName>
</protein>
<keyword evidence="10" id="KW-0479">Metal-binding</keyword>
<evidence type="ECO:0000259" key="19">
    <source>
        <dbReference type="Pfam" id="PF02875"/>
    </source>
</evidence>
<dbReference type="GO" id="GO:0005737">
    <property type="term" value="C:cytoplasm"/>
    <property type="evidence" value="ECO:0007669"/>
    <property type="project" value="TreeGrafter"/>
</dbReference>
<evidence type="ECO:0000256" key="18">
    <source>
        <dbReference type="PIRNR" id="PIRNR001563"/>
    </source>
</evidence>
<evidence type="ECO:0000256" key="17">
    <source>
        <dbReference type="ARBA" id="ARBA00049161"/>
    </source>
</evidence>
<name>A0A140LA17_9FIRM</name>
<dbReference type="InterPro" id="IPR018109">
    <property type="entry name" value="Folylpolyglutamate_synth_CS"/>
</dbReference>
<dbReference type="SUPFAM" id="SSF53244">
    <property type="entry name" value="MurD-like peptide ligases, peptide-binding domain"/>
    <property type="match status" value="1"/>
</dbReference>
<evidence type="ECO:0000256" key="10">
    <source>
        <dbReference type="ARBA" id="ARBA00022723"/>
    </source>
</evidence>
<comment type="pathway">
    <text evidence="2">Cofactor biosynthesis; tetrahydrofolate biosynthesis; 7,8-dihydrofolate from 2-amino-4-hydroxy-6-hydroxymethyl-7,8-dihydropteridine diphosphate and 4-aminobenzoate: step 2/2.</text>
</comment>
<keyword evidence="14" id="KW-0289">Folate biosynthesis</keyword>
<evidence type="ECO:0000256" key="14">
    <source>
        <dbReference type="ARBA" id="ARBA00022909"/>
    </source>
</evidence>
<dbReference type="NCBIfam" id="TIGR01499">
    <property type="entry name" value="folC"/>
    <property type="match status" value="1"/>
</dbReference>
<evidence type="ECO:0000256" key="1">
    <source>
        <dbReference type="ARBA" id="ARBA00001946"/>
    </source>
</evidence>
<organism evidence="21 22">
    <name type="scientific">Fervidicola ferrireducens</name>
    <dbReference type="NCBI Taxonomy" id="520764"/>
    <lineage>
        <taxon>Bacteria</taxon>
        <taxon>Bacillati</taxon>
        <taxon>Bacillota</taxon>
        <taxon>Clostridia</taxon>
        <taxon>Thermosediminibacterales</taxon>
        <taxon>Thermosediminibacteraceae</taxon>
        <taxon>Fervidicola</taxon>
    </lineage>
</organism>
<dbReference type="GO" id="GO:0004326">
    <property type="term" value="F:tetrahydrofolylpolyglutamate synthase activity"/>
    <property type="evidence" value="ECO:0007669"/>
    <property type="project" value="UniProtKB-EC"/>
</dbReference>
<evidence type="ECO:0000256" key="6">
    <source>
        <dbReference type="ARBA" id="ARBA00013023"/>
    </source>
</evidence>
<sequence length="434" mass="48184">MLSYREALEYIHGMTKFGIRLGLEKIKKLLEILGNPQEGINIVHVAGTNGKGSTCSMIDSILRAAGYRVGLYTSPYLEVFNERIKVDGRNIPDDDIARLTEKVKSAVEEMEKNGWGAPTEFEAVTALGFLYFKEQKVDFLVLEVGMGGRFDATNVITPLVSAITPISYDHQQYLGSTLTEIAREKCGIIKPGRVTVTAPQNEEAMKVIEETCSKLNSPLVKVEKEAHYRLINWGVEGQTFDLKTSKREYDRLKIRLLGDHQLDNAATAVVAVEALQRYGIEIPLEAVRKGLEEARWPGRLEILKENPYVLIDGAHNIAGIQVLKEALLKYFPAKRIILVIGILSDKDYVDMLSEIIPIADSIITTRPDSPRALSAAELAESIKRLPFEKIPEIYISDDIAEAVDVALNMAAPDDVVVFAGSLYLIGKVRSLLKN</sequence>
<comment type="pathway">
    <text evidence="3">Cofactor biosynthesis; tetrahydrofolylpolyglutamate biosynthesis.</text>
</comment>
<dbReference type="EC" id="6.3.2.12" evidence="6"/>
<proteinExistence type="inferred from homology"/>
<dbReference type="PROSITE" id="PS01011">
    <property type="entry name" value="FOLYLPOLYGLU_SYNT_1"/>
    <property type="match status" value="1"/>
</dbReference>
<evidence type="ECO:0000256" key="15">
    <source>
        <dbReference type="ARBA" id="ARBA00030592"/>
    </source>
</evidence>
<keyword evidence="13" id="KW-0460">Magnesium</keyword>
<evidence type="ECO:0000256" key="3">
    <source>
        <dbReference type="ARBA" id="ARBA00005150"/>
    </source>
</evidence>
<dbReference type="PANTHER" id="PTHR11136">
    <property type="entry name" value="FOLYLPOLYGLUTAMATE SYNTHASE-RELATED"/>
    <property type="match status" value="1"/>
</dbReference>
<feature type="domain" description="Mur ligase C-terminal" evidence="19">
    <location>
        <begin position="298"/>
        <end position="421"/>
    </location>
</feature>
<dbReference type="PIRSF" id="PIRSF001563">
    <property type="entry name" value="Folylpolyglu_synth"/>
    <property type="match status" value="1"/>
</dbReference>
<evidence type="ECO:0000256" key="13">
    <source>
        <dbReference type="ARBA" id="ARBA00022842"/>
    </source>
</evidence>
<dbReference type="InterPro" id="IPR013221">
    <property type="entry name" value="Mur_ligase_cen"/>
</dbReference>
<comment type="cofactor">
    <cofactor evidence="1">
        <name>Mg(2+)</name>
        <dbReference type="ChEBI" id="CHEBI:18420"/>
    </cofactor>
</comment>
<evidence type="ECO:0000259" key="20">
    <source>
        <dbReference type="Pfam" id="PF08245"/>
    </source>
</evidence>
<dbReference type="Pfam" id="PF08245">
    <property type="entry name" value="Mur_ligase_M"/>
    <property type="match status" value="1"/>
</dbReference>
<gene>
    <name evidence="21" type="primary">fgs</name>
    <name evidence="21" type="ORF">AN618_11200</name>
</gene>
<dbReference type="SUPFAM" id="SSF53623">
    <property type="entry name" value="MurD-like peptide ligases, catalytic domain"/>
    <property type="match status" value="1"/>
</dbReference>
<dbReference type="STRING" id="520764.AN618_11200"/>
<evidence type="ECO:0000256" key="4">
    <source>
        <dbReference type="ARBA" id="ARBA00008276"/>
    </source>
</evidence>
<dbReference type="PROSITE" id="PS01012">
    <property type="entry name" value="FOLYLPOLYGLU_SYNT_2"/>
    <property type="match status" value="1"/>
</dbReference>
<comment type="similarity">
    <text evidence="4 18">Belongs to the folylpolyglutamate synthase family.</text>
</comment>
<dbReference type="Gene3D" id="3.40.1190.10">
    <property type="entry name" value="Mur-like, catalytic domain"/>
    <property type="match status" value="1"/>
</dbReference>
<dbReference type="Pfam" id="PF02875">
    <property type="entry name" value="Mur_ligase_C"/>
    <property type="match status" value="1"/>
</dbReference>
<comment type="catalytic activity">
    <reaction evidence="17">
        <text>7,8-dihydropteroate + L-glutamate + ATP = 7,8-dihydrofolate + ADP + phosphate + H(+)</text>
        <dbReference type="Rhea" id="RHEA:23584"/>
        <dbReference type="ChEBI" id="CHEBI:15378"/>
        <dbReference type="ChEBI" id="CHEBI:17839"/>
        <dbReference type="ChEBI" id="CHEBI:29985"/>
        <dbReference type="ChEBI" id="CHEBI:30616"/>
        <dbReference type="ChEBI" id="CHEBI:43474"/>
        <dbReference type="ChEBI" id="CHEBI:57451"/>
        <dbReference type="ChEBI" id="CHEBI:456216"/>
        <dbReference type="EC" id="6.3.2.12"/>
    </reaction>
</comment>
<evidence type="ECO:0000256" key="16">
    <source>
        <dbReference type="ARBA" id="ARBA00047493"/>
    </source>
</evidence>
<dbReference type="FunFam" id="3.40.1190.10:FF:000004">
    <property type="entry name" value="Dihydrofolate synthase/folylpolyglutamate synthase"/>
    <property type="match status" value="1"/>
</dbReference>
<dbReference type="InterPro" id="IPR001645">
    <property type="entry name" value="Folylpolyglutamate_synth"/>
</dbReference>
<comment type="catalytic activity">
    <reaction evidence="16">
        <text>(6S)-5,6,7,8-tetrahydrofolyl-(gamma-L-Glu)(n) + L-glutamate + ATP = (6S)-5,6,7,8-tetrahydrofolyl-(gamma-L-Glu)(n+1) + ADP + phosphate + H(+)</text>
        <dbReference type="Rhea" id="RHEA:10580"/>
        <dbReference type="Rhea" id="RHEA-COMP:14738"/>
        <dbReference type="Rhea" id="RHEA-COMP:14740"/>
        <dbReference type="ChEBI" id="CHEBI:15378"/>
        <dbReference type="ChEBI" id="CHEBI:29985"/>
        <dbReference type="ChEBI" id="CHEBI:30616"/>
        <dbReference type="ChEBI" id="CHEBI:43474"/>
        <dbReference type="ChEBI" id="CHEBI:141005"/>
        <dbReference type="ChEBI" id="CHEBI:456216"/>
        <dbReference type="EC" id="6.3.2.17"/>
    </reaction>
</comment>
<dbReference type="InterPro" id="IPR004101">
    <property type="entry name" value="Mur_ligase_C"/>
</dbReference>
<evidence type="ECO:0000256" key="5">
    <source>
        <dbReference type="ARBA" id="ARBA00011245"/>
    </source>
</evidence>
<dbReference type="AlphaFoldDB" id="A0A140LA17"/>
<dbReference type="InParanoid" id="A0A140LA17"/>
<dbReference type="InterPro" id="IPR036615">
    <property type="entry name" value="Mur_ligase_C_dom_sf"/>
</dbReference>
<evidence type="ECO:0000256" key="8">
    <source>
        <dbReference type="ARBA" id="ARBA00019357"/>
    </source>
</evidence>
<dbReference type="GO" id="GO:0008841">
    <property type="term" value="F:dihydrofolate synthase activity"/>
    <property type="evidence" value="ECO:0007669"/>
    <property type="project" value="UniProtKB-EC"/>
</dbReference>
<evidence type="ECO:0000313" key="22">
    <source>
        <dbReference type="Proteomes" id="UP000070427"/>
    </source>
</evidence>